<dbReference type="AlphaFoldDB" id="A0A1R1PEG3"/>
<comment type="caution">
    <text evidence="2">The sequence shown here is derived from an EMBL/GenBank/DDBJ whole genome shotgun (WGS) entry which is preliminary data.</text>
</comment>
<feature type="region of interest" description="Disordered" evidence="1">
    <location>
        <begin position="298"/>
        <end position="324"/>
    </location>
</feature>
<accession>A0A1R1PEG3</accession>
<organism evidence="2 3">
    <name type="scientific">Zancudomyces culisetae</name>
    <name type="common">Gut fungus</name>
    <name type="synonym">Smittium culisetae</name>
    <dbReference type="NCBI Taxonomy" id="1213189"/>
    <lineage>
        <taxon>Eukaryota</taxon>
        <taxon>Fungi</taxon>
        <taxon>Fungi incertae sedis</taxon>
        <taxon>Zoopagomycota</taxon>
        <taxon>Kickxellomycotina</taxon>
        <taxon>Harpellomycetes</taxon>
        <taxon>Harpellales</taxon>
        <taxon>Legeriomycetaceae</taxon>
        <taxon>Zancudomyces</taxon>
    </lineage>
</organism>
<name>A0A1R1PEG3_ZANCU</name>
<reference evidence="3" key="1">
    <citation type="submission" date="2017-01" db="EMBL/GenBank/DDBJ databases">
        <authorList>
            <person name="Wang Y."/>
            <person name="White M."/>
            <person name="Kvist S."/>
            <person name="Moncalvo J.-M."/>
        </authorList>
    </citation>
    <scope>NUCLEOTIDE SEQUENCE [LARGE SCALE GENOMIC DNA]</scope>
    <source>
        <strain evidence="3">COL-18-3</strain>
    </source>
</reference>
<dbReference type="Gene3D" id="2.40.50.140">
    <property type="entry name" value="Nucleic acid-binding proteins"/>
    <property type="match status" value="1"/>
</dbReference>
<sequence>MIRNEMYTTKELESEYLAELEKHNFTRRDRATEGRLANCVGVIDAFEGPNKTSKDDFLMTIIVKEPGMELNHMLMLFYSNLNKFPKNVKAGSTLIALQIKAYGSWKNKHKSYTNHQSKIFVYHENDYLFRDTVYNPIINVITRYYKLEDQIQIPTSGQFLNNTNTFNSGQRLRNNDATFSAHTNLSSGTVDRNQKNATTQQQRSAELVISTKPVLNEERVDHVENSLGIVYSTKPTRIHDISLKTNKATIVGQVVDVSRYTNESGTVIMRAKVTDYSLNKYNLDHTFEIQEPLLARSEYQPHQQKQQQQQQQQKQGQGQGQGHVDNFQPRYFFKDLQVDESIHISNYNKLTGCYEGLQTKVDETDSKKKDAKRGKSKTKKRSIRTEYLIDCEVIITPNSKGGRGNDYKSQEEMVQKIEKEILVLGQVVIMYLGRISINDTRNGIVYRVYISCNNNNSDMFGIRKVPPDSLMYHQIVRNQATFRENYAVVGNIGGSHGRKSSYIVIGPRERLKYKLEIILELNENKLTRLNSQLVLDSCSHKNGKSKYSTLSYILSLTFSNRLFLVYGFISSISPRNCTDWVVLACPNCYNKHLQIDDDAHISTNQNCLFCDCSSSTDIYTNGTDVIGQNSPQCVFMIDMLVTISDGSHELPVHLSSPDAEEFFKVPTELRNDKSKLLEYIHSKTDLLELFIENLIYNSNPTSSLFSDWCICSFFNSSPSSHNIPYYKLINTSLTF</sequence>
<dbReference type="InterPro" id="IPR012340">
    <property type="entry name" value="NA-bd_OB-fold"/>
</dbReference>
<evidence type="ECO:0000313" key="2">
    <source>
        <dbReference type="EMBL" id="OMH79364.1"/>
    </source>
</evidence>
<evidence type="ECO:0000313" key="3">
    <source>
        <dbReference type="Proteomes" id="UP000188320"/>
    </source>
</evidence>
<gene>
    <name evidence="2" type="ORF">AX774_g7226</name>
</gene>
<evidence type="ECO:0000256" key="1">
    <source>
        <dbReference type="SAM" id="MobiDB-lite"/>
    </source>
</evidence>
<dbReference type="EMBL" id="LSSK01001575">
    <property type="protein sequence ID" value="OMH79364.1"/>
    <property type="molecule type" value="Genomic_DNA"/>
</dbReference>
<keyword evidence="3" id="KW-1185">Reference proteome</keyword>
<protein>
    <submittedName>
        <fullName evidence="2">Uncharacterized protein</fullName>
    </submittedName>
</protein>
<feature type="compositionally biased region" description="Low complexity" evidence="1">
    <location>
        <begin position="303"/>
        <end position="316"/>
    </location>
</feature>
<proteinExistence type="predicted"/>
<dbReference type="SUPFAM" id="SSF50249">
    <property type="entry name" value="Nucleic acid-binding proteins"/>
    <property type="match status" value="1"/>
</dbReference>
<dbReference type="Proteomes" id="UP000188320">
    <property type="component" value="Unassembled WGS sequence"/>
</dbReference>